<evidence type="ECO:0000256" key="1">
    <source>
        <dbReference type="SAM" id="MobiDB-lite"/>
    </source>
</evidence>
<protein>
    <submittedName>
        <fullName evidence="2">Uncharacterized protein</fullName>
    </submittedName>
</protein>
<organism evidence="2 3">
    <name type="scientific">Eumeta variegata</name>
    <name type="common">Bagworm moth</name>
    <name type="synonym">Eumeta japonica</name>
    <dbReference type="NCBI Taxonomy" id="151549"/>
    <lineage>
        <taxon>Eukaryota</taxon>
        <taxon>Metazoa</taxon>
        <taxon>Ecdysozoa</taxon>
        <taxon>Arthropoda</taxon>
        <taxon>Hexapoda</taxon>
        <taxon>Insecta</taxon>
        <taxon>Pterygota</taxon>
        <taxon>Neoptera</taxon>
        <taxon>Endopterygota</taxon>
        <taxon>Lepidoptera</taxon>
        <taxon>Glossata</taxon>
        <taxon>Ditrysia</taxon>
        <taxon>Tineoidea</taxon>
        <taxon>Psychidae</taxon>
        <taxon>Oiketicinae</taxon>
        <taxon>Eumeta</taxon>
    </lineage>
</organism>
<feature type="region of interest" description="Disordered" evidence="1">
    <location>
        <begin position="1"/>
        <end position="27"/>
    </location>
</feature>
<dbReference type="AlphaFoldDB" id="A0A4C2A7Y8"/>
<sequence>MLGGAAEERRARPAGRRHAYDGPARQRSARRAAAVFTTCFPRRVINKRAPFTGGTGTHRRQKINQQCPPLKRISRVRPQSGRFGCSQAWVFTVRFSSVRFVIRHAPRGAYAYMYKEQCTYASPPASSHRTALTAPTVGQIGRRLWLLLRSLWSKRDDIAYRISYLILAFHDKGTI</sequence>
<proteinExistence type="predicted"/>
<gene>
    <name evidence="2" type="ORF">EVAR_68959_1</name>
</gene>
<reference evidence="2 3" key="1">
    <citation type="journal article" date="2019" name="Commun. Biol.">
        <title>The bagworm genome reveals a unique fibroin gene that provides high tensile strength.</title>
        <authorList>
            <person name="Kono N."/>
            <person name="Nakamura H."/>
            <person name="Ohtoshi R."/>
            <person name="Tomita M."/>
            <person name="Numata K."/>
            <person name="Arakawa K."/>
        </authorList>
    </citation>
    <scope>NUCLEOTIDE SEQUENCE [LARGE SCALE GENOMIC DNA]</scope>
</reference>
<accession>A0A4C2A7Y8</accession>
<keyword evidence="3" id="KW-1185">Reference proteome</keyword>
<evidence type="ECO:0000313" key="3">
    <source>
        <dbReference type="Proteomes" id="UP000299102"/>
    </source>
</evidence>
<feature type="compositionally biased region" description="Basic and acidic residues" evidence="1">
    <location>
        <begin position="1"/>
        <end position="11"/>
    </location>
</feature>
<evidence type="ECO:0000313" key="2">
    <source>
        <dbReference type="EMBL" id="GBP95095.1"/>
    </source>
</evidence>
<comment type="caution">
    <text evidence="2">The sequence shown here is derived from an EMBL/GenBank/DDBJ whole genome shotgun (WGS) entry which is preliminary data.</text>
</comment>
<dbReference type="EMBL" id="BGZK01002585">
    <property type="protein sequence ID" value="GBP95095.1"/>
    <property type="molecule type" value="Genomic_DNA"/>
</dbReference>
<name>A0A4C2A7Y8_EUMVA</name>
<dbReference type="Proteomes" id="UP000299102">
    <property type="component" value="Unassembled WGS sequence"/>
</dbReference>